<sequence length="370" mass="39029">MADETERTMVRRAMPDIAADPDSLLHLLVIEAPGEAPRRMPIGRAPIRVGRIPGNDIVLPSFEISRAHCLIALEGEDAIVTDLDSTNGCVLDGARIVAPAVLRPGARLRLGPYSITHLHGPRAELERGTEMERDLAKAGRYVQALLPPAITEGPVRVDWRFLPSAGIGGDGFGYRALPDGRFMVYLLDVSGHGAGAALLAASVMNALRQGGPAGCDAGDPAAVLAGLNAGFQMDSHGGLYFSLWYGVYDPATRRLHFAAAGHHPAYLGIVPLWTRNPAIGLAESDWRFAAAEAAVPPAARLVLFSDGAFEVRAPDGRQLGLADFLPYLSASPVAGLAEPAEPARLLAVAQAAARPGAMEDDVAILVLDFP</sequence>
<dbReference type="EMBL" id="JAAGBB010000004">
    <property type="protein sequence ID" value="MBR0663677.1"/>
    <property type="molecule type" value="Genomic_DNA"/>
</dbReference>
<gene>
    <name evidence="3" type="ORF">GXW71_04830</name>
</gene>
<dbReference type="Proteomes" id="UP001196870">
    <property type="component" value="Unassembled WGS sequence"/>
</dbReference>
<dbReference type="InterPro" id="IPR052016">
    <property type="entry name" value="Bact_Sigma-Reg"/>
</dbReference>
<dbReference type="PANTHER" id="PTHR43156">
    <property type="entry name" value="STAGE II SPORULATION PROTEIN E-RELATED"/>
    <property type="match status" value="1"/>
</dbReference>
<name>A0ABS5ETQ5_9PROT</name>
<proteinExistence type="predicted"/>
<evidence type="ECO:0000313" key="3">
    <source>
        <dbReference type="EMBL" id="MBR0663677.1"/>
    </source>
</evidence>
<comment type="caution">
    <text evidence="3">The sequence shown here is derived from an EMBL/GenBank/DDBJ whole genome shotgun (WGS) entry which is preliminary data.</text>
</comment>
<dbReference type="SMART" id="SM00240">
    <property type="entry name" value="FHA"/>
    <property type="match status" value="1"/>
</dbReference>
<dbReference type="RefSeq" id="WP_211851261.1">
    <property type="nucleotide sequence ID" value="NZ_JAAGBB010000004.1"/>
</dbReference>
<dbReference type="InterPro" id="IPR008984">
    <property type="entry name" value="SMAD_FHA_dom_sf"/>
</dbReference>
<reference evidence="4" key="1">
    <citation type="journal article" date="2021" name="Syst. Appl. Microbiol.">
        <title>Roseomonas hellenica sp. nov., isolated from roots of wild-growing Alkanna tinctoria.</title>
        <authorList>
            <person name="Rat A."/>
            <person name="Naranjo H.D."/>
            <person name="Lebbe L."/>
            <person name="Cnockaert M."/>
            <person name="Krigas N."/>
            <person name="Grigoriadou K."/>
            <person name="Maloupa E."/>
            <person name="Willems A."/>
        </authorList>
    </citation>
    <scope>NUCLEOTIDE SEQUENCE [LARGE SCALE GENOMIC DNA]</scope>
    <source>
        <strain evidence="4">LMG 31523</strain>
    </source>
</reference>
<protein>
    <submittedName>
        <fullName evidence="3">SpoIIE family protein phosphatase</fullName>
    </submittedName>
</protein>
<feature type="domain" description="FHA" evidence="2">
    <location>
        <begin position="47"/>
        <end position="96"/>
    </location>
</feature>
<evidence type="ECO:0000259" key="2">
    <source>
        <dbReference type="PROSITE" id="PS50006"/>
    </source>
</evidence>
<dbReference type="CDD" id="cd00060">
    <property type="entry name" value="FHA"/>
    <property type="match status" value="1"/>
</dbReference>
<keyword evidence="1" id="KW-0378">Hydrolase</keyword>
<organism evidence="3 4">
    <name type="scientific">Plastoroseomonas hellenica</name>
    <dbReference type="NCBI Taxonomy" id="2687306"/>
    <lineage>
        <taxon>Bacteria</taxon>
        <taxon>Pseudomonadati</taxon>
        <taxon>Pseudomonadota</taxon>
        <taxon>Alphaproteobacteria</taxon>
        <taxon>Acetobacterales</taxon>
        <taxon>Acetobacteraceae</taxon>
        <taxon>Plastoroseomonas</taxon>
    </lineage>
</organism>
<dbReference type="InterPro" id="IPR000253">
    <property type="entry name" value="FHA_dom"/>
</dbReference>
<dbReference type="PROSITE" id="PS50006">
    <property type="entry name" value="FHA_DOMAIN"/>
    <property type="match status" value="1"/>
</dbReference>
<dbReference type="InterPro" id="IPR036457">
    <property type="entry name" value="PPM-type-like_dom_sf"/>
</dbReference>
<dbReference type="Gene3D" id="3.60.40.10">
    <property type="entry name" value="PPM-type phosphatase domain"/>
    <property type="match status" value="1"/>
</dbReference>
<dbReference type="Gene3D" id="2.60.200.20">
    <property type="match status" value="1"/>
</dbReference>
<accession>A0ABS5ETQ5</accession>
<dbReference type="InterPro" id="IPR001932">
    <property type="entry name" value="PPM-type_phosphatase-like_dom"/>
</dbReference>
<dbReference type="Pfam" id="PF07228">
    <property type="entry name" value="SpoIIE"/>
    <property type="match status" value="1"/>
</dbReference>
<dbReference type="PANTHER" id="PTHR43156:SF2">
    <property type="entry name" value="STAGE II SPORULATION PROTEIN E"/>
    <property type="match status" value="1"/>
</dbReference>
<dbReference type="SUPFAM" id="SSF49879">
    <property type="entry name" value="SMAD/FHA domain"/>
    <property type="match status" value="1"/>
</dbReference>
<dbReference type="SMART" id="SM00331">
    <property type="entry name" value="PP2C_SIG"/>
    <property type="match status" value="1"/>
</dbReference>
<dbReference type="Pfam" id="PF00498">
    <property type="entry name" value="FHA"/>
    <property type="match status" value="1"/>
</dbReference>
<keyword evidence="4" id="KW-1185">Reference proteome</keyword>
<evidence type="ECO:0000313" key="4">
    <source>
        <dbReference type="Proteomes" id="UP001196870"/>
    </source>
</evidence>
<evidence type="ECO:0000256" key="1">
    <source>
        <dbReference type="ARBA" id="ARBA00022801"/>
    </source>
</evidence>